<dbReference type="Proteomes" id="UP000796761">
    <property type="component" value="Unassembled WGS sequence"/>
</dbReference>
<keyword evidence="3" id="KW-1185">Reference proteome</keyword>
<proteinExistence type="predicted"/>
<feature type="domain" description="Reverse transcriptase" evidence="1">
    <location>
        <begin position="1"/>
        <end position="121"/>
    </location>
</feature>
<evidence type="ECO:0000313" key="2">
    <source>
        <dbReference type="EMBL" id="TRZ06904.1"/>
    </source>
</evidence>
<gene>
    <name evidence="2" type="ORF">HGM15179_020206</name>
</gene>
<reference evidence="2" key="1">
    <citation type="submission" date="2019-04" db="EMBL/GenBank/DDBJ databases">
        <title>Genome assembly of Zosterops borbonicus 15179.</title>
        <authorList>
            <person name="Leroy T."/>
            <person name="Anselmetti Y."/>
            <person name="Tilak M.-K."/>
            <person name="Nabholz B."/>
        </authorList>
    </citation>
    <scope>NUCLEOTIDE SEQUENCE</scope>
    <source>
        <strain evidence="2">HGM_15179</strain>
        <tissue evidence="2">Muscle</tissue>
    </source>
</reference>
<dbReference type="InterPro" id="IPR000477">
    <property type="entry name" value="RT_dom"/>
</dbReference>
<protein>
    <recommendedName>
        <fullName evidence="1">Reverse transcriptase domain-containing protein</fullName>
    </recommendedName>
</protein>
<sequence length="121" mass="13902">MRLTEKWLNGRAQMVVIGRVGSSWRTIVSGIPQGSKLSPVLFNLFINDLDKGIECILSKFANDRKLRGVADTPEGCAAIQWHLDRLENWAERNLMRFNKGKCRVLHLEKNNSKYQYRLGLT</sequence>
<name>A0A8K1DA45_9PASS</name>
<evidence type="ECO:0000313" key="3">
    <source>
        <dbReference type="Proteomes" id="UP000796761"/>
    </source>
</evidence>
<dbReference type="PROSITE" id="PS50878">
    <property type="entry name" value="RT_POL"/>
    <property type="match status" value="1"/>
</dbReference>
<comment type="caution">
    <text evidence="2">The sequence shown here is derived from an EMBL/GenBank/DDBJ whole genome shotgun (WGS) entry which is preliminary data.</text>
</comment>
<dbReference type="OrthoDB" id="9216177at2759"/>
<accession>A0A8K1DA45</accession>
<organism evidence="2 3">
    <name type="scientific">Zosterops borbonicus</name>
    <dbReference type="NCBI Taxonomy" id="364589"/>
    <lineage>
        <taxon>Eukaryota</taxon>
        <taxon>Metazoa</taxon>
        <taxon>Chordata</taxon>
        <taxon>Craniata</taxon>
        <taxon>Vertebrata</taxon>
        <taxon>Euteleostomi</taxon>
        <taxon>Archelosauria</taxon>
        <taxon>Archosauria</taxon>
        <taxon>Dinosauria</taxon>
        <taxon>Saurischia</taxon>
        <taxon>Theropoda</taxon>
        <taxon>Coelurosauria</taxon>
        <taxon>Aves</taxon>
        <taxon>Neognathae</taxon>
        <taxon>Neoaves</taxon>
        <taxon>Telluraves</taxon>
        <taxon>Australaves</taxon>
        <taxon>Passeriformes</taxon>
        <taxon>Sylvioidea</taxon>
        <taxon>Zosteropidae</taxon>
        <taxon>Zosterops</taxon>
    </lineage>
</organism>
<dbReference type="EMBL" id="SWJQ01002093">
    <property type="protein sequence ID" value="TRZ06904.1"/>
    <property type="molecule type" value="Genomic_DNA"/>
</dbReference>
<dbReference type="PANTHER" id="PTHR33332">
    <property type="entry name" value="REVERSE TRANSCRIPTASE DOMAIN-CONTAINING PROTEIN"/>
    <property type="match status" value="1"/>
</dbReference>
<dbReference type="Pfam" id="PF00078">
    <property type="entry name" value="RVT_1"/>
    <property type="match status" value="1"/>
</dbReference>
<evidence type="ECO:0000259" key="1">
    <source>
        <dbReference type="PROSITE" id="PS50878"/>
    </source>
</evidence>
<dbReference type="AlphaFoldDB" id="A0A8K1DA45"/>